<dbReference type="PANTHER" id="PTHR21039">
    <property type="entry name" value="HISTIDINOL PHOSPHATASE-RELATED"/>
    <property type="match status" value="1"/>
</dbReference>
<evidence type="ECO:0000256" key="3">
    <source>
        <dbReference type="ARBA" id="ARBA00013085"/>
    </source>
</evidence>
<evidence type="ECO:0000259" key="9">
    <source>
        <dbReference type="Pfam" id="PF02811"/>
    </source>
</evidence>
<evidence type="ECO:0000313" key="11">
    <source>
        <dbReference type="Proteomes" id="UP000525298"/>
    </source>
</evidence>
<feature type="domain" description="PHP" evidence="9">
    <location>
        <begin position="3"/>
        <end position="192"/>
    </location>
</feature>
<reference evidence="10 11" key="1">
    <citation type="submission" date="2020-07" db="EMBL/GenBank/DDBJ databases">
        <title>Genomic Encyclopedia of Type Strains, Phase IV (KMG-IV): sequencing the most valuable type-strain genomes for metagenomic binning, comparative biology and taxonomic classification.</title>
        <authorList>
            <person name="Goeker M."/>
        </authorList>
    </citation>
    <scope>NUCLEOTIDE SEQUENCE [LARGE SCALE GENOMIC DNA]</scope>
    <source>
        <strain evidence="10 11">DSM 17721</strain>
    </source>
</reference>
<dbReference type="Pfam" id="PF13263">
    <property type="entry name" value="PHP_C"/>
    <property type="match status" value="1"/>
</dbReference>
<dbReference type="InterPro" id="IPR016195">
    <property type="entry name" value="Pol/histidinol_Pase-like"/>
</dbReference>
<dbReference type="GO" id="GO:0000105">
    <property type="term" value="P:L-histidine biosynthetic process"/>
    <property type="evidence" value="ECO:0007669"/>
    <property type="project" value="UniProtKB-UniRule"/>
</dbReference>
<dbReference type="GO" id="GO:0005737">
    <property type="term" value="C:cytoplasm"/>
    <property type="evidence" value="ECO:0007669"/>
    <property type="project" value="TreeGrafter"/>
</dbReference>
<dbReference type="Pfam" id="PF02811">
    <property type="entry name" value="PHP"/>
    <property type="match status" value="1"/>
</dbReference>
<dbReference type="EMBL" id="JACDUS010000010">
    <property type="protein sequence ID" value="MBA2882586.1"/>
    <property type="molecule type" value="Genomic_DNA"/>
</dbReference>
<dbReference type="InterPro" id="IPR010140">
    <property type="entry name" value="Histidinol_P_phosphatase_HisJ"/>
</dbReference>
<dbReference type="CDD" id="cd12110">
    <property type="entry name" value="PHP_HisPPase_Hisj_like"/>
    <property type="match status" value="1"/>
</dbReference>
<protein>
    <recommendedName>
        <fullName evidence="3 8">Histidinol-phosphatase</fullName>
        <shortName evidence="8">HolPase</shortName>
        <ecNumber evidence="3 8">3.1.3.15</ecNumber>
    </recommendedName>
</protein>
<dbReference type="RefSeq" id="WP_181552214.1">
    <property type="nucleotide sequence ID" value="NZ_JACDUS010000010.1"/>
</dbReference>
<name>A0A7W0CBB3_9BACT</name>
<dbReference type="Gene3D" id="3.20.20.140">
    <property type="entry name" value="Metal-dependent hydrolases"/>
    <property type="match status" value="1"/>
</dbReference>
<keyword evidence="6 8" id="KW-0368">Histidine biosynthesis</keyword>
<sequence>MMDYHVHTRLCNHASGDMAQYVACAAGRGLSEIGFLEHLTLHEQGRHLSMTAMDIPLYYYAARRLQAAVNGQIRIRVGLEVDFTPELAAQAQEIAECFDFDMIGGSVHFIENRNLVSSRAGQNLDKQPRDALFDQYLDLLDQMADYPFIDIVCHLDVIRKFGVLPGENFYEKLDPILDKIAAKGKTVEVNTSGLHHPTARIYPDARILAKCREKNIAVCTGSDAHRPEQVGRDFDVAMAQLTDAGYTHVAAFDRKTRRQIPLARMTEGINTVSEIPKKPEE</sequence>
<keyword evidence="5 8" id="KW-0378">Hydrolase</keyword>
<evidence type="ECO:0000256" key="4">
    <source>
        <dbReference type="ARBA" id="ARBA00022605"/>
    </source>
</evidence>
<comment type="similarity">
    <text evidence="2 8">Belongs to the PHP hydrolase family. HisK subfamily.</text>
</comment>
<evidence type="ECO:0000256" key="1">
    <source>
        <dbReference type="ARBA" id="ARBA00004970"/>
    </source>
</evidence>
<dbReference type="GO" id="GO:0004401">
    <property type="term" value="F:histidinol-phosphatase activity"/>
    <property type="evidence" value="ECO:0007669"/>
    <property type="project" value="UniProtKB-UniRule"/>
</dbReference>
<dbReference type="PANTHER" id="PTHR21039:SF0">
    <property type="entry name" value="HISTIDINOL-PHOSPHATASE"/>
    <property type="match status" value="1"/>
</dbReference>
<dbReference type="EC" id="3.1.3.15" evidence="3 8"/>
<keyword evidence="11" id="KW-1185">Reference proteome</keyword>
<organism evidence="10 11">
    <name type="scientific">Desulfosalsimonas propionicica</name>
    <dbReference type="NCBI Taxonomy" id="332175"/>
    <lineage>
        <taxon>Bacteria</taxon>
        <taxon>Pseudomonadati</taxon>
        <taxon>Thermodesulfobacteriota</taxon>
        <taxon>Desulfobacteria</taxon>
        <taxon>Desulfobacterales</taxon>
        <taxon>Desulfosalsimonadaceae</taxon>
        <taxon>Desulfosalsimonas</taxon>
    </lineage>
</organism>
<comment type="catalytic activity">
    <reaction evidence="7 8">
        <text>L-histidinol phosphate + H2O = L-histidinol + phosphate</text>
        <dbReference type="Rhea" id="RHEA:14465"/>
        <dbReference type="ChEBI" id="CHEBI:15377"/>
        <dbReference type="ChEBI" id="CHEBI:43474"/>
        <dbReference type="ChEBI" id="CHEBI:57699"/>
        <dbReference type="ChEBI" id="CHEBI:57980"/>
        <dbReference type="EC" id="3.1.3.15"/>
    </reaction>
</comment>
<dbReference type="NCBIfam" id="TIGR01856">
    <property type="entry name" value="hisJ_fam"/>
    <property type="match status" value="1"/>
</dbReference>
<dbReference type="NCBIfam" id="NF005596">
    <property type="entry name" value="PRK07328.1"/>
    <property type="match status" value="1"/>
</dbReference>
<evidence type="ECO:0000256" key="2">
    <source>
        <dbReference type="ARBA" id="ARBA00009152"/>
    </source>
</evidence>
<proteinExistence type="inferred from homology"/>
<evidence type="ECO:0000256" key="8">
    <source>
        <dbReference type="RuleBase" id="RU366003"/>
    </source>
</evidence>
<evidence type="ECO:0000256" key="6">
    <source>
        <dbReference type="ARBA" id="ARBA00023102"/>
    </source>
</evidence>
<dbReference type="SUPFAM" id="SSF89550">
    <property type="entry name" value="PHP domain-like"/>
    <property type="match status" value="1"/>
</dbReference>
<dbReference type="UniPathway" id="UPA00031">
    <property type="reaction ID" value="UER00013"/>
</dbReference>
<dbReference type="AlphaFoldDB" id="A0A7W0CBB3"/>
<evidence type="ECO:0000256" key="5">
    <source>
        <dbReference type="ARBA" id="ARBA00022801"/>
    </source>
</evidence>
<evidence type="ECO:0000313" key="10">
    <source>
        <dbReference type="EMBL" id="MBA2882586.1"/>
    </source>
</evidence>
<dbReference type="InterPro" id="IPR004013">
    <property type="entry name" value="PHP_dom"/>
</dbReference>
<keyword evidence="4 8" id="KW-0028">Amino-acid biosynthesis</keyword>
<gene>
    <name evidence="10" type="ORF">HNR65_002938</name>
</gene>
<accession>A0A7W0CBB3</accession>
<comment type="caution">
    <text evidence="10">The sequence shown here is derived from an EMBL/GenBank/DDBJ whole genome shotgun (WGS) entry which is preliminary data.</text>
</comment>
<dbReference type="Proteomes" id="UP000525298">
    <property type="component" value="Unassembled WGS sequence"/>
</dbReference>
<evidence type="ECO:0000256" key="7">
    <source>
        <dbReference type="ARBA" id="ARBA00049158"/>
    </source>
</evidence>
<comment type="pathway">
    <text evidence="1 8">Amino-acid biosynthesis; L-histidine biosynthesis; L-histidine from 5-phospho-alpha-D-ribose 1-diphosphate: step 8/9.</text>
</comment>